<dbReference type="AlphaFoldDB" id="A0A177TIN9"/>
<dbReference type="EMBL" id="LWDF02001026">
    <property type="protein sequence ID" value="KAE8240650.1"/>
    <property type="molecule type" value="Genomic_DNA"/>
</dbReference>
<sequence>MSRLSAPAPLDPLTVRGMQQTAAVGIINAVEKSSPRPLPTPITQSSGNRPSSGSSRSSSVSFSLAGPGSSLDHVLARQPCRLQGWYCRGMRLEVNNG</sequence>
<feature type="region of interest" description="Disordered" evidence="1">
    <location>
        <begin position="29"/>
        <end position="71"/>
    </location>
</feature>
<comment type="caution">
    <text evidence="2">The sequence shown here is derived from an EMBL/GenBank/DDBJ whole genome shotgun (WGS) entry which is preliminary data.</text>
</comment>
<protein>
    <submittedName>
        <fullName evidence="2">Uncharacterized protein</fullName>
    </submittedName>
</protein>
<evidence type="ECO:0000256" key="1">
    <source>
        <dbReference type="SAM" id="MobiDB-lite"/>
    </source>
</evidence>
<dbReference type="Proteomes" id="UP000077521">
    <property type="component" value="Unassembled WGS sequence"/>
</dbReference>
<keyword evidence="3" id="KW-1185">Reference proteome</keyword>
<feature type="compositionally biased region" description="Low complexity" evidence="1">
    <location>
        <begin position="45"/>
        <end position="63"/>
    </location>
</feature>
<proteinExistence type="predicted"/>
<reference evidence="2" key="2">
    <citation type="journal article" date="2019" name="IMA Fungus">
        <title>Genome sequencing and comparison of five Tilletia species to identify candidate genes for the detection of regulated species infecting wheat.</title>
        <authorList>
            <person name="Nguyen H.D.T."/>
            <person name="Sultana T."/>
            <person name="Kesanakurti P."/>
            <person name="Hambleton S."/>
        </authorList>
    </citation>
    <scope>NUCLEOTIDE SEQUENCE</scope>
    <source>
        <strain evidence="2">DAOMC 236416</strain>
    </source>
</reference>
<evidence type="ECO:0000313" key="3">
    <source>
        <dbReference type="Proteomes" id="UP000077521"/>
    </source>
</evidence>
<evidence type="ECO:0000313" key="2">
    <source>
        <dbReference type="EMBL" id="KAE8240650.1"/>
    </source>
</evidence>
<gene>
    <name evidence="2" type="ORF">A4X13_0g7674</name>
</gene>
<reference evidence="2" key="1">
    <citation type="submission" date="2016-04" db="EMBL/GenBank/DDBJ databases">
        <authorList>
            <person name="Nguyen H.D."/>
            <person name="Samba Siva P."/>
            <person name="Cullis J."/>
            <person name="Levesque C.A."/>
            <person name="Hambleton S."/>
        </authorList>
    </citation>
    <scope>NUCLEOTIDE SEQUENCE</scope>
    <source>
        <strain evidence="2">DAOMC 236416</strain>
    </source>
</reference>
<accession>A0A177TIN9</accession>
<organism evidence="2 3">
    <name type="scientific">Tilletia indica</name>
    <dbReference type="NCBI Taxonomy" id="43049"/>
    <lineage>
        <taxon>Eukaryota</taxon>
        <taxon>Fungi</taxon>
        <taxon>Dikarya</taxon>
        <taxon>Basidiomycota</taxon>
        <taxon>Ustilaginomycotina</taxon>
        <taxon>Exobasidiomycetes</taxon>
        <taxon>Tilletiales</taxon>
        <taxon>Tilletiaceae</taxon>
        <taxon>Tilletia</taxon>
    </lineage>
</organism>
<name>A0A177TIN9_9BASI</name>